<accession>D2VHD9</accession>
<evidence type="ECO:0000313" key="3">
    <source>
        <dbReference type="Proteomes" id="UP000006671"/>
    </source>
</evidence>
<feature type="region of interest" description="Disordered" evidence="1">
    <location>
        <begin position="1"/>
        <end position="49"/>
    </location>
</feature>
<feature type="compositionally biased region" description="Basic and acidic residues" evidence="1">
    <location>
        <begin position="13"/>
        <end position="27"/>
    </location>
</feature>
<evidence type="ECO:0000313" key="2">
    <source>
        <dbReference type="EMBL" id="EFC43871.1"/>
    </source>
</evidence>
<keyword evidence="3" id="KW-1185">Reference proteome</keyword>
<dbReference type="GeneID" id="8856596"/>
<sequence>MEQNETLASSHAETNEHHATNEIKTEEVNDTDSSDQANESDSDHDNSFNMEDLFGRLQNTFTNITSVGGNYYYYDRLPDVMKVPGIELIITEENVEKYKPIALPIIYKEQADEIIRIGKKSPFGKGEETIHDQVRNSFELEPHQFRITNPVWQKELHLLLNSKIKSGLGIEKHKKVVQSPCKLHKLLLYEKGGHFDFHKEKECQQTCTLAIILPSLYEGGSFKIRHNSSEREIDYSDEDASTSAHFISFYSDCDHAVMPLTSGYRTCLVYNIIVTTHDINQPLPIVDIENDLEMLSQQLISWLKGDLYYKSIIYLLEHDYTSESLVFGCENLKGNDYKIYSALKDTCLKILIIPAFITKRVNDGYSDGDFEKGATFEISKIFYNNEPIYAELTQDLNEFFPKERANDMKLLQSVEYQTGNYGTQSSKWYRTTCLIILPDEDYSYFNLGFFFTLHYFKHLLKIGSEQYLKSFYEQFTDFWFNTSSFGWDSSVKGTKHEKMLDVLIELDSKELAEDFLLKKCNFQNISSVIFEKLLHKFGFATFRDIYASFVVDILKKKETYHLSYYLNIFEKYFNLEDMRIIVERASPVIQSFDCMEKIYRFCEKQRDVVYSFDKELFLPAFRSIIESNATKSDPYYSLFICDIFLTREFAQCLIPIYLKNDYPKSLQLIQDYGYSTFEPSVLFSNLKPSTYFENYKQDVENKDVQLFYSGFRKYIIENKLLKTQEEHETIFSNLFDTKEYESISKLIEVWELMMDKDEVIFTIVKILDTYFVRNNFQSLCTNGALQNWVRLMKTSIEYLEKCINDRKALTICFSQPSEFDCDCDLCSSVNSFIKNFYQKKFEFSFTLSNTQVSHIRSKLKKFSNTLDSCITISTSYKSSMQKKFTTQEIQTYQLKLMKNAKENLRDLQKFLLDYQLNPNLTPQFVFSRLLDKSRIEKERIAQKKQRKEQEILEKERKKNEKKRKEHELIIVWENDQKKKKGNESANPPNTSSSISSSQTIPTTVMFNFQFGSSNYSMIGMPITPMNGSINSLFPQNINFNNNIRQLNRDTATHQALSQYTSTAITWTPNPTDIGIGNFTLQCNAKHYCIAVQLSAMTFFILLPIQLFFPNTNPLDCRFVSIVTDGTGMSNLLLNSEIKY</sequence>
<dbReference type="PANTHER" id="PTHR33099:SF7">
    <property type="entry name" value="MYND-TYPE DOMAIN-CONTAINING PROTEIN"/>
    <property type="match status" value="1"/>
</dbReference>
<name>D2VHD9_NAEGR</name>
<dbReference type="KEGG" id="ngr:NAEGRDRAFT_79941"/>
<dbReference type="InParanoid" id="D2VHD9"/>
<feature type="compositionally biased region" description="Basic and acidic residues" evidence="1">
    <location>
        <begin position="940"/>
        <end position="958"/>
    </location>
</feature>
<feature type="region of interest" description="Disordered" evidence="1">
    <location>
        <begin position="940"/>
        <end position="997"/>
    </location>
</feature>
<gene>
    <name evidence="2" type="ORF">NAEGRDRAFT_79941</name>
</gene>
<protein>
    <submittedName>
        <fullName evidence="2">Predicted protein</fullName>
    </submittedName>
</protein>
<dbReference type="Gene3D" id="2.60.120.620">
    <property type="entry name" value="q2cbj1_9rhob like domain"/>
    <property type="match status" value="1"/>
</dbReference>
<dbReference type="OrthoDB" id="27483at2759"/>
<dbReference type="VEuPathDB" id="AmoebaDB:NAEGRDRAFT_79941"/>
<dbReference type="RefSeq" id="XP_002676615.1">
    <property type="nucleotide sequence ID" value="XM_002676569.1"/>
</dbReference>
<dbReference type="EMBL" id="GG738871">
    <property type="protein sequence ID" value="EFC43871.1"/>
    <property type="molecule type" value="Genomic_DNA"/>
</dbReference>
<dbReference type="AlphaFoldDB" id="D2VHD9"/>
<feature type="compositionally biased region" description="Polar residues" evidence="1">
    <location>
        <begin position="1"/>
        <end position="12"/>
    </location>
</feature>
<dbReference type="Proteomes" id="UP000006671">
    <property type="component" value="Unassembled WGS sequence"/>
</dbReference>
<organism evidence="3">
    <name type="scientific">Naegleria gruberi</name>
    <name type="common">Amoeba</name>
    <dbReference type="NCBI Taxonomy" id="5762"/>
    <lineage>
        <taxon>Eukaryota</taxon>
        <taxon>Discoba</taxon>
        <taxon>Heterolobosea</taxon>
        <taxon>Tetramitia</taxon>
        <taxon>Eutetramitia</taxon>
        <taxon>Vahlkampfiidae</taxon>
        <taxon>Naegleria</taxon>
    </lineage>
</organism>
<evidence type="ECO:0000256" key="1">
    <source>
        <dbReference type="SAM" id="MobiDB-lite"/>
    </source>
</evidence>
<proteinExistence type="predicted"/>
<dbReference type="PANTHER" id="PTHR33099">
    <property type="entry name" value="FE2OG DIOXYGENASE DOMAIN-CONTAINING PROTEIN"/>
    <property type="match status" value="1"/>
</dbReference>
<feature type="compositionally biased region" description="Acidic residues" evidence="1">
    <location>
        <begin position="28"/>
        <end position="40"/>
    </location>
</feature>
<reference evidence="2 3" key="1">
    <citation type="journal article" date="2010" name="Cell">
        <title>The genome of Naegleria gruberi illuminates early eukaryotic versatility.</title>
        <authorList>
            <person name="Fritz-Laylin L.K."/>
            <person name="Prochnik S.E."/>
            <person name="Ginger M.L."/>
            <person name="Dacks J.B."/>
            <person name="Carpenter M.L."/>
            <person name="Field M.C."/>
            <person name="Kuo A."/>
            <person name="Paredez A."/>
            <person name="Chapman J."/>
            <person name="Pham J."/>
            <person name="Shu S."/>
            <person name="Neupane R."/>
            <person name="Cipriano M."/>
            <person name="Mancuso J."/>
            <person name="Tu H."/>
            <person name="Salamov A."/>
            <person name="Lindquist E."/>
            <person name="Shapiro H."/>
            <person name="Lucas S."/>
            <person name="Grigoriev I.V."/>
            <person name="Cande W.Z."/>
            <person name="Fulton C."/>
            <person name="Rokhsar D.S."/>
            <person name="Dawson S.C."/>
        </authorList>
    </citation>
    <scope>NUCLEOTIDE SEQUENCE [LARGE SCALE GENOMIC DNA]</scope>
    <source>
        <strain evidence="2 3">NEG-M</strain>
    </source>
</reference>
<feature type="compositionally biased region" description="Low complexity" evidence="1">
    <location>
        <begin position="984"/>
        <end position="997"/>
    </location>
</feature>